<feature type="repeat" description="ANK" evidence="1">
    <location>
        <begin position="899"/>
        <end position="931"/>
    </location>
</feature>
<dbReference type="InterPro" id="IPR001660">
    <property type="entry name" value="SAM"/>
</dbReference>
<evidence type="ECO:0000256" key="3">
    <source>
        <dbReference type="SAM" id="MobiDB-lite"/>
    </source>
</evidence>
<evidence type="ECO:0000313" key="7">
    <source>
        <dbReference type="EMBL" id="TGZ37037.1"/>
    </source>
</evidence>
<keyword evidence="1" id="KW-0040">ANK repeat</keyword>
<feature type="transmembrane region" description="Helical" evidence="4">
    <location>
        <begin position="172"/>
        <end position="196"/>
    </location>
</feature>
<dbReference type="SUPFAM" id="SSF48403">
    <property type="entry name" value="Ankyrin repeat"/>
    <property type="match status" value="1"/>
</dbReference>
<evidence type="ECO:0000256" key="5">
    <source>
        <dbReference type="SAM" id="SignalP"/>
    </source>
</evidence>
<dbReference type="PROSITE" id="PS50297">
    <property type="entry name" value="ANK_REP_REGION"/>
    <property type="match status" value="1"/>
</dbReference>
<organism evidence="7 8">
    <name type="scientific">Temnothorax longispinosus</name>
    <dbReference type="NCBI Taxonomy" id="300112"/>
    <lineage>
        <taxon>Eukaryota</taxon>
        <taxon>Metazoa</taxon>
        <taxon>Ecdysozoa</taxon>
        <taxon>Arthropoda</taxon>
        <taxon>Hexapoda</taxon>
        <taxon>Insecta</taxon>
        <taxon>Pterygota</taxon>
        <taxon>Neoptera</taxon>
        <taxon>Endopterygota</taxon>
        <taxon>Hymenoptera</taxon>
        <taxon>Apocrita</taxon>
        <taxon>Aculeata</taxon>
        <taxon>Formicoidea</taxon>
        <taxon>Formicidae</taxon>
        <taxon>Myrmicinae</taxon>
        <taxon>Temnothorax</taxon>
    </lineage>
</organism>
<protein>
    <recommendedName>
        <fullName evidence="6">SAM domain-containing protein</fullName>
    </recommendedName>
</protein>
<dbReference type="InterPro" id="IPR002110">
    <property type="entry name" value="Ankyrin_rpt"/>
</dbReference>
<dbReference type="Gene3D" id="1.10.150.50">
    <property type="entry name" value="Transcription Factor, Ets-1"/>
    <property type="match status" value="1"/>
</dbReference>
<dbReference type="Proteomes" id="UP000310200">
    <property type="component" value="Unassembled WGS sequence"/>
</dbReference>
<keyword evidence="4" id="KW-0472">Membrane</keyword>
<keyword evidence="4" id="KW-0812">Transmembrane</keyword>
<feature type="region of interest" description="Disordered" evidence="3">
    <location>
        <begin position="625"/>
        <end position="663"/>
    </location>
</feature>
<dbReference type="SMART" id="SM00248">
    <property type="entry name" value="ANK"/>
    <property type="match status" value="4"/>
</dbReference>
<evidence type="ECO:0000256" key="2">
    <source>
        <dbReference type="SAM" id="Coils"/>
    </source>
</evidence>
<keyword evidence="4" id="KW-1133">Transmembrane helix</keyword>
<dbReference type="GO" id="GO:0071546">
    <property type="term" value="C:pi-body"/>
    <property type="evidence" value="ECO:0007669"/>
    <property type="project" value="TreeGrafter"/>
</dbReference>
<feature type="transmembrane region" description="Helical" evidence="4">
    <location>
        <begin position="89"/>
        <end position="112"/>
    </location>
</feature>
<dbReference type="STRING" id="300112.A0A4S2JQE5"/>
<feature type="compositionally biased region" description="Basic and acidic residues" evidence="3">
    <location>
        <begin position="625"/>
        <end position="634"/>
    </location>
</feature>
<feature type="compositionally biased region" description="Basic and acidic residues" evidence="3">
    <location>
        <begin position="644"/>
        <end position="663"/>
    </location>
</feature>
<feature type="coiled-coil region" evidence="2">
    <location>
        <begin position="1107"/>
        <end position="1144"/>
    </location>
</feature>
<feature type="signal peptide" evidence="5">
    <location>
        <begin position="1"/>
        <end position="22"/>
    </location>
</feature>
<gene>
    <name evidence="7" type="ORF">DBV15_02886</name>
</gene>
<feature type="transmembrane region" description="Helical" evidence="4">
    <location>
        <begin position="276"/>
        <end position="296"/>
    </location>
</feature>
<dbReference type="EMBL" id="QBLH01003621">
    <property type="protein sequence ID" value="TGZ37037.1"/>
    <property type="molecule type" value="Genomic_DNA"/>
</dbReference>
<name>A0A4S2JQE5_9HYME</name>
<sequence>MRHANWVPTLPICLYQVLYSLSVGFYQSQGVAVLRIIDANGFSERSGQIFLIEEDLPSQYAFGGARRNSFIALVILLWKGCKRKKKSPFYFLSASDVVSSALTAIILLVNHIEAGIRLSYNWQNNTSSDIPNHTWTIEDNYRGPFLQTHDLREAFNEVDRNVTLACGMKDIFMQYGMLLAALTNAFISLLTFTVQCNLNAACIKKRCANVVKSLRDTQLGPKDAQVKRRESEQEPASLQRDNINVKTSRSNIIQGIRDSSKFRTLRTKEGDRKPTSFLVTSHWLVPFLVVGILYFAEYSDMNNVRHMEDIECVFENDNLNIIDSVAYITEQNYFLNLNKKLLNESKSNSVEIDQVVSKVQNIVRTMLSYRRNTTKDIGTTNSYNTSKPQNLTDVVEGLNDTLMEPDINVYTSATNNNIYLNQSIDSEEPLFYQVLKNASEELDATTSGNLSSVSRGSAENEDNSYQEDAQTHFASTEQSTTQMTATNAFVQNATFVSTNRIYGEIMKRIQAASVHSAAKNQYNRSVSRPKDGEQPKRKPTSIEDLLSNKRDTRYVNTETKQSSFPHMTNECLISTKFLKLQLFVSSFAVYFLPILLSCILQMRGKHTCKNTLAILRTKIDLPSTDSKKIHHQDSAEGSSTPQDVRNDDSGTDTDAIKPIKKDHESCRENESIALEIECMGNQPSDFRRFCTFSGIGSVSKFCTTTSVLSSQMPRTFLTSFPLQKEPAEKAHTESYTPRKDSTKEETKGIDFEVYNEERVYEDRLVKACTMGHLGVIQEYFQQHDVEHDVNKFLHTGWTLLLYATSSVEPEIVEYLLLHGANPNKHKDGFTPLMALCNSTKGTTKKSLKCLELLIQAKADANVTNKRRETALMYACMSQDADVVIELVKYVQNIDASDSDGKTALIYAAAANKPDIIRILLAHNANTSLTDIYNLSAKDIADTKGFTEVSALLDKDEEEVITCCKISEVITWRDLFPNLYPREKEALDYDISVMLCGMGLEKYGILFQGMDIKTFLQLTEDDLCRLGIDITVHREQFLGSLDKFHSKKWRIDSFGNIKKTDSYTIYNGVISLTNAKKQIGVIASSFQYIKNNLLKAASENIVLSPVKRTEYEEELRKTQKTLKLLKNEIIKVKKLAQEIDKENNIGVPATWINPKSKSGWTITISITLMFTLSTFNQDFCKKSVYLVPKFLGQIVKPLHMVFQ</sequence>
<feature type="region of interest" description="Disordered" evidence="3">
    <location>
        <begin position="518"/>
        <end position="540"/>
    </location>
</feature>
<dbReference type="SUPFAM" id="SSF47769">
    <property type="entry name" value="SAM/Pointed domain"/>
    <property type="match status" value="1"/>
</dbReference>
<feature type="repeat" description="ANK" evidence="1">
    <location>
        <begin position="795"/>
        <end position="827"/>
    </location>
</feature>
<accession>A0A4S2JQE5</accession>
<keyword evidence="8" id="KW-1185">Reference proteome</keyword>
<dbReference type="InterPro" id="IPR013761">
    <property type="entry name" value="SAM/pointed_sf"/>
</dbReference>
<evidence type="ECO:0000256" key="4">
    <source>
        <dbReference type="SAM" id="Phobius"/>
    </source>
</evidence>
<reference evidence="7 8" key="1">
    <citation type="journal article" date="2019" name="Philos. Trans. R. Soc. Lond., B, Biol. Sci.">
        <title>Ant behaviour and brain gene expression of defending hosts depend on the ecological success of the intruding social parasite.</title>
        <authorList>
            <person name="Kaur R."/>
            <person name="Stoldt M."/>
            <person name="Jongepier E."/>
            <person name="Feldmeyer B."/>
            <person name="Menzel F."/>
            <person name="Bornberg-Bauer E."/>
            <person name="Foitzik S."/>
        </authorList>
    </citation>
    <scope>NUCLEOTIDE SEQUENCE [LARGE SCALE GENOMIC DNA]</scope>
    <source>
        <tissue evidence="7">Whole body</tissue>
    </source>
</reference>
<feature type="domain" description="SAM" evidence="6">
    <location>
        <begin position="991"/>
        <end position="1042"/>
    </location>
</feature>
<evidence type="ECO:0000313" key="8">
    <source>
        <dbReference type="Proteomes" id="UP000310200"/>
    </source>
</evidence>
<proteinExistence type="predicted"/>
<comment type="caution">
    <text evidence="7">The sequence shown here is derived from an EMBL/GenBank/DDBJ whole genome shotgun (WGS) entry which is preliminary data.</text>
</comment>
<keyword evidence="5" id="KW-0732">Signal</keyword>
<feature type="chain" id="PRO_5021006318" description="SAM domain-containing protein" evidence="5">
    <location>
        <begin position="23"/>
        <end position="1202"/>
    </location>
</feature>
<keyword evidence="2" id="KW-0175">Coiled coil</keyword>
<dbReference type="CDD" id="cd09487">
    <property type="entry name" value="SAM_superfamily"/>
    <property type="match status" value="1"/>
</dbReference>
<dbReference type="AlphaFoldDB" id="A0A4S2JQE5"/>
<dbReference type="PANTHER" id="PTHR24157">
    <property type="entry name" value="ANKYRIN REPEAT, SAM AND BASIC LEUCINE ZIPPER DOMAIN-CONTAINING PROTEIN 1"/>
    <property type="match status" value="1"/>
</dbReference>
<dbReference type="Gene3D" id="1.25.40.20">
    <property type="entry name" value="Ankyrin repeat-containing domain"/>
    <property type="match status" value="1"/>
</dbReference>
<feature type="region of interest" description="Disordered" evidence="3">
    <location>
        <begin position="443"/>
        <end position="465"/>
    </location>
</feature>
<dbReference type="Pfam" id="PF00536">
    <property type="entry name" value="SAM_1"/>
    <property type="match status" value="1"/>
</dbReference>
<dbReference type="Pfam" id="PF12796">
    <property type="entry name" value="Ank_2"/>
    <property type="match status" value="2"/>
</dbReference>
<dbReference type="PROSITE" id="PS50088">
    <property type="entry name" value="ANK_REPEAT"/>
    <property type="match status" value="2"/>
</dbReference>
<evidence type="ECO:0000259" key="6">
    <source>
        <dbReference type="Pfam" id="PF00536"/>
    </source>
</evidence>
<dbReference type="PANTHER" id="PTHR24157:SF3">
    <property type="entry name" value="ANKYRIN REPEAT, SAM AND BASIC LEUCINE ZIPPER DOMAIN-CONTAINING PROTEIN 1"/>
    <property type="match status" value="1"/>
</dbReference>
<evidence type="ECO:0000256" key="1">
    <source>
        <dbReference type="PROSITE-ProRule" id="PRU00023"/>
    </source>
</evidence>
<dbReference type="InterPro" id="IPR036770">
    <property type="entry name" value="Ankyrin_rpt-contain_sf"/>
</dbReference>
<feature type="compositionally biased region" description="Polar residues" evidence="3">
    <location>
        <begin position="444"/>
        <end position="457"/>
    </location>
</feature>